<evidence type="ECO:0000256" key="6">
    <source>
        <dbReference type="PIRSR" id="PIRSR000138-1"/>
    </source>
</evidence>
<feature type="binding site" evidence="7">
    <location>
        <position position="263"/>
    </location>
    <ligand>
        <name>glyoxylate</name>
        <dbReference type="ChEBI" id="CHEBI:36655"/>
    </ligand>
</feature>
<feature type="binding site" evidence="7">
    <location>
        <begin position="291"/>
        <end position="295"/>
    </location>
    <ligand>
        <name>FMN</name>
        <dbReference type="ChEBI" id="CHEBI:58210"/>
    </ligand>
</feature>
<feature type="binding site" evidence="7">
    <location>
        <position position="113"/>
    </location>
    <ligand>
        <name>FMN</name>
        <dbReference type="ChEBI" id="CHEBI:58210"/>
    </ligand>
</feature>
<dbReference type="GO" id="GO:0016614">
    <property type="term" value="F:oxidoreductase activity, acting on CH-OH group of donors"/>
    <property type="evidence" value="ECO:0007669"/>
    <property type="project" value="UniProtKB-ARBA"/>
</dbReference>
<keyword evidence="10" id="KW-1185">Reference proteome</keyword>
<feature type="binding site" evidence="7">
    <location>
        <position position="162"/>
    </location>
    <ligand>
        <name>FMN</name>
        <dbReference type="ChEBI" id="CHEBI:58210"/>
    </ligand>
</feature>
<evidence type="ECO:0000256" key="1">
    <source>
        <dbReference type="ARBA" id="ARBA00001917"/>
    </source>
</evidence>
<sequence length="363" mass="39277">MVYSIVPPQLFSVEDYEKSSVKHMDHTAWSYLVGGSADEITADKNKCAFDEIQLQTQVLRDFAGANTRLNLLGSTLPFPILLAPVAWHKLFHPDGELATVQAASAIGAGMVVSTQSSVLLEDVAENATKPLWFQLYIQPDRMFTAELVKRAEQAGYKALVLTIDAPISGVRNREQRVNFHLPQGISSVNLAGMKRPAVHNASLLESPLFSGQLESIPTWQDIEWLKSITSLPIIVKGITSVADVEQAITLGVNGLIVSNHGGRVLDTLPSTIELLPGIAEQVAGRVPILLDSGIRRGTDILKALALGASAVMIGRPYIYALSVAGAVGVVHLLNILRAELEAAMVLTGCRTLYEIDRSLLWKS</sequence>
<evidence type="ECO:0000259" key="8">
    <source>
        <dbReference type="PROSITE" id="PS51349"/>
    </source>
</evidence>
<dbReference type="InterPro" id="IPR012133">
    <property type="entry name" value="Alpha-hydoxy_acid_DH_FMN"/>
</dbReference>
<accession>A0A3Q9JGX8</accession>
<feature type="binding site" evidence="7">
    <location>
        <position position="236"/>
    </location>
    <ligand>
        <name>FMN</name>
        <dbReference type="ChEBI" id="CHEBI:58210"/>
    </ligand>
</feature>
<protein>
    <submittedName>
        <fullName evidence="9">Alpha-hydroxy-acid oxidizing protein</fullName>
    </submittedName>
</protein>
<feature type="binding site" evidence="7">
    <location>
        <position position="31"/>
    </location>
    <ligand>
        <name>glyoxylate</name>
        <dbReference type="ChEBI" id="CHEBI:36655"/>
    </ligand>
</feature>
<dbReference type="EMBL" id="CP029822">
    <property type="protein sequence ID" value="AZS49274.1"/>
    <property type="molecule type" value="Genomic_DNA"/>
</dbReference>
<evidence type="ECO:0000256" key="7">
    <source>
        <dbReference type="PIRSR" id="PIRSR000138-2"/>
    </source>
</evidence>
<dbReference type="Pfam" id="PF01070">
    <property type="entry name" value="FMN_dh"/>
    <property type="match status" value="1"/>
</dbReference>
<comment type="cofactor">
    <cofactor evidence="1">
        <name>FMN</name>
        <dbReference type="ChEBI" id="CHEBI:58210"/>
    </cofactor>
</comment>
<dbReference type="RefSeq" id="WP_127161494.1">
    <property type="nucleotide sequence ID" value="NZ_CP029822.1"/>
</dbReference>
<dbReference type="InterPro" id="IPR000262">
    <property type="entry name" value="FMN-dep_DH"/>
</dbReference>
<comment type="similarity">
    <text evidence="5">Belongs to the FMN-dependent alpha-hydroxy acid dehydrogenase family.</text>
</comment>
<proteinExistence type="inferred from homology"/>
<gene>
    <name evidence="9" type="ORF">DM558_00105</name>
</gene>
<keyword evidence="2 7" id="KW-0285">Flavoprotein</keyword>
<feature type="binding site" evidence="7">
    <location>
        <position position="258"/>
    </location>
    <ligand>
        <name>FMN</name>
        <dbReference type="ChEBI" id="CHEBI:58210"/>
    </ligand>
</feature>
<dbReference type="FunFam" id="3.20.20.70:FF:000029">
    <property type="entry name" value="L-lactate dehydrogenase"/>
    <property type="match status" value="1"/>
</dbReference>
<evidence type="ECO:0000256" key="5">
    <source>
        <dbReference type="ARBA" id="ARBA00024042"/>
    </source>
</evidence>
<dbReference type="KEGG" id="emo:DM558_00105"/>
<dbReference type="Proteomes" id="UP000273143">
    <property type="component" value="Chromosome"/>
</dbReference>
<keyword evidence="4" id="KW-0560">Oxidoreductase</keyword>
<feature type="binding site" evidence="7">
    <location>
        <position position="134"/>
    </location>
    <ligand>
        <name>FMN</name>
        <dbReference type="ChEBI" id="CHEBI:58210"/>
    </ligand>
</feature>
<reference evidence="10" key="1">
    <citation type="submission" date="2018-06" db="EMBL/GenBank/DDBJ databases">
        <title>Complete genome of Pseudomonas insecticola strain QZS01.</title>
        <authorList>
            <person name="Wang J."/>
            <person name="Su Q."/>
        </authorList>
    </citation>
    <scope>NUCLEOTIDE SEQUENCE [LARGE SCALE GENOMIC DNA]</scope>
    <source>
        <strain evidence="10">QZS01</strain>
    </source>
</reference>
<dbReference type="PANTHER" id="PTHR10578:SF107">
    <property type="entry name" value="2-HYDROXYACID OXIDASE 1"/>
    <property type="match status" value="1"/>
</dbReference>
<evidence type="ECO:0000256" key="2">
    <source>
        <dbReference type="ARBA" id="ARBA00022630"/>
    </source>
</evidence>
<feature type="domain" description="FMN hydroxy acid dehydrogenase" evidence="8">
    <location>
        <begin position="5"/>
        <end position="363"/>
    </location>
</feature>
<evidence type="ECO:0000256" key="4">
    <source>
        <dbReference type="ARBA" id="ARBA00023002"/>
    </source>
</evidence>
<dbReference type="PIRSF" id="PIRSF000138">
    <property type="entry name" value="Al-hdrx_acd_dh"/>
    <property type="match status" value="1"/>
</dbReference>
<feature type="binding site" evidence="7">
    <location>
        <position position="171"/>
    </location>
    <ligand>
        <name>glyoxylate</name>
        <dbReference type="ChEBI" id="CHEBI:36655"/>
    </ligand>
</feature>
<dbReference type="CDD" id="cd02809">
    <property type="entry name" value="alpha_hydroxyacid_oxid_FMN"/>
    <property type="match status" value="1"/>
</dbReference>
<dbReference type="SUPFAM" id="SSF51395">
    <property type="entry name" value="FMN-linked oxidoreductases"/>
    <property type="match status" value="1"/>
</dbReference>
<dbReference type="Gene3D" id="3.20.20.70">
    <property type="entry name" value="Aldolase class I"/>
    <property type="match status" value="1"/>
</dbReference>
<feature type="binding site" evidence="7">
    <location>
        <begin position="84"/>
        <end position="86"/>
    </location>
    <ligand>
        <name>FMN</name>
        <dbReference type="ChEBI" id="CHEBI:58210"/>
    </ligand>
</feature>
<dbReference type="AlphaFoldDB" id="A0A3Q9JGX8"/>
<name>A0A3Q9JGX8_9GAMM</name>
<feature type="active site" description="Proton acceptor" evidence="6">
    <location>
        <position position="260"/>
    </location>
</feature>
<dbReference type="InterPro" id="IPR013785">
    <property type="entry name" value="Aldolase_TIM"/>
</dbReference>
<feature type="binding site" evidence="7">
    <location>
        <position position="260"/>
    </location>
    <ligand>
        <name>glyoxylate</name>
        <dbReference type="ChEBI" id="CHEBI:36655"/>
    </ligand>
</feature>
<feature type="binding site" evidence="7">
    <location>
        <position position="136"/>
    </location>
    <ligand>
        <name>glyoxylate</name>
        <dbReference type="ChEBI" id="CHEBI:36655"/>
    </ligand>
</feature>
<dbReference type="PROSITE" id="PS51349">
    <property type="entry name" value="FMN_HYDROXY_ACID_DH_2"/>
    <property type="match status" value="1"/>
</dbReference>
<dbReference type="PANTHER" id="PTHR10578">
    <property type="entry name" value="S -2-HYDROXY-ACID OXIDASE-RELATED"/>
    <property type="match status" value="1"/>
</dbReference>
<evidence type="ECO:0000313" key="10">
    <source>
        <dbReference type="Proteomes" id="UP000273143"/>
    </source>
</evidence>
<keyword evidence="3 7" id="KW-0288">FMN</keyword>
<dbReference type="InterPro" id="IPR037396">
    <property type="entry name" value="FMN_HAD"/>
</dbReference>
<evidence type="ECO:0000313" key="9">
    <source>
        <dbReference type="EMBL" id="AZS49274.1"/>
    </source>
</evidence>
<dbReference type="GO" id="GO:0010181">
    <property type="term" value="F:FMN binding"/>
    <property type="evidence" value="ECO:0007669"/>
    <property type="project" value="InterPro"/>
</dbReference>
<feature type="binding site" evidence="7">
    <location>
        <begin position="314"/>
        <end position="315"/>
    </location>
    <ligand>
        <name>FMN</name>
        <dbReference type="ChEBI" id="CHEBI:58210"/>
    </ligand>
</feature>
<organism evidence="9 10">
    <name type="scientific">Entomomonas moraniae</name>
    <dbReference type="NCBI Taxonomy" id="2213226"/>
    <lineage>
        <taxon>Bacteria</taxon>
        <taxon>Pseudomonadati</taxon>
        <taxon>Pseudomonadota</taxon>
        <taxon>Gammaproteobacteria</taxon>
        <taxon>Pseudomonadales</taxon>
        <taxon>Pseudomonadaceae</taxon>
        <taxon>Entomomonas</taxon>
    </lineage>
</organism>
<evidence type="ECO:0000256" key="3">
    <source>
        <dbReference type="ARBA" id="ARBA00022643"/>
    </source>
</evidence>